<feature type="domain" description="GDP-fucose pyrophosphorylase" evidence="4">
    <location>
        <begin position="104"/>
        <end position="436"/>
    </location>
</feature>
<organism evidence="5 6">
    <name type="scientific">Panagrellus redivivus</name>
    <name type="common">Microworm</name>
    <dbReference type="NCBI Taxonomy" id="6233"/>
    <lineage>
        <taxon>Eukaryota</taxon>
        <taxon>Metazoa</taxon>
        <taxon>Ecdysozoa</taxon>
        <taxon>Nematoda</taxon>
        <taxon>Chromadorea</taxon>
        <taxon>Rhabditida</taxon>
        <taxon>Tylenchina</taxon>
        <taxon>Panagrolaimomorpha</taxon>
        <taxon>Panagrolaimoidea</taxon>
        <taxon>Panagrolaimidae</taxon>
        <taxon>Panagrellus</taxon>
    </lineage>
</organism>
<dbReference type="GO" id="GO:0000166">
    <property type="term" value="F:nucleotide binding"/>
    <property type="evidence" value="ECO:0007669"/>
    <property type="project" value="UniProtKB-KW"/>
</dbReference>
<dbReference type="Pfam" id="PF07959">
    <property type="entry name" value="Fucose_pyrophosphorylase"/>
    <property type="match status" value="1"/>
</dbReference>
<sequence length="497" mass="55876">MTRSPPMMMMKHGSSQYNPLYSRPHRPSSPPPTSKPIRRWDVLVLTAGNAAQCHYFSNQLEQLNSMVLQYCAEWYVTFDQHPNMGSGLATAFAAKFVRGYYANENLKMGHVLLIHAGGLSKRLPHIAPFGKVFAVLPNGRTILEEKLRSFRFLPELLSDGLFVASSDTDEKLDLISEKKLLAAKSADIILFGHHSSVQVGTQHGVFILEDPKPNDEGVMNRLKKVLQKPTLREMQEQGAEISKGTVITDSTFFLSQKVAYQLADVADTPLPYFEICCYADFMRPLGTESDDSYIDQNDEKSEWQMRFYKLFKPLTEKTAVIVDEKATFSHFGTTTEFLNNIAGEKGKHAWRSLCDDVDIPSTSFIEFSVIAPDTVIPEYTLLSHVSIVSPHLKVPLPINSTIFTWKLRGDKKFVTIILSNTADIKNVFNTTWFNHPIPPGPLFEAKIFPVRETPEDSLLSTLYATKEGIKGEGMSIKEAIENVDAGYEISRRGGQQW</sequence>
<dbReference type="GO" id="GO:0016772">
    <property type="term" value="F:transferase activity, transferring phosphorus-containing groups"/>
    <property type="evidence" value="ECO:0007669"/>
    <property type="project" value="InterPro"/>
</dbReference>
<dbReference type="PANTHER" id="PTHR15045:SF1">
    <property type="entry name" value="FUCOSE-1-PHOSPHATE GUANYLYLTRANSFERASE"/>
    <property type="match status" value="1"/>
</dbReference>
<evidence type="ECO:0000313" key="6">
    <source>
        <dbReference type="WBParaSite" id="Pan_g13897.t1"/>
    </source>
</evidence>
<reference evidence="5" key="1">
    <citation type="journal article" date="2013" name="Genetics">
        <title>The draft genome and transcriptome of Panagrellus redivivus are shaped by the harsh demands of a free-living lifestyle.</title>
        <authorList>
            <person name="Srinivasan J."/>
            <person name="Dillman A.R."/>
            <person name="Macchietto M.G."/>
            <person name="Heikkinen L."/>
            <person name="Lakso M."/>
            <person name="Fracchia K.M."/>
            <person name="Antoshechkin I."/>
            <person name="Mortazavi A."/>
            <person name="Wong G."/>
            <person name="Sternberg P.W."/>
        </authorList>
    </citation>
    <scope>NUCLEOTIDE SEQUENCE [LARGE SCALE GENOMIC DNA]</scope>
    <source>
        <strain evidence="5">MT8872</strain>
    </source>
</reference>
<dbReference type="WBParaSite" id="Pan_g13897.t1">
    <property type="protein sequence ID" value="Pan_g13897.t1"/>
    <property type="gene ID" value="Pan_g13897"/>
</dbReference>
<evidence type="ECO:0000259" key="4">
    <source>
        <dbReference type="Pfam" id="PF07959"/>
    </source>
</evidence>
<feature type="region of interest" description="Disordered" evidence="3">
    <location>
        <begin position="1"/>
        <end position="35"/>
    </location>
</feature>
<keyword evidence="5" id="KW-1185">Reference proteome</keyword>
<evidence type="ECO:0000313" key="5">
    <source>
        <dbReference type="Proteomes" id="UP000492821"/>
    </source>
</evidence>
<evidence type="ECO:0000256" key="1">
    <source>
        <dbReference type="ARBA" id="ARBA00022679"/>
    </source>
</evidence>
<keyword evidence="2" id="KW-0547">Nucleotide-binding</keyword>
<reference evidence="6" key="2">
    <citation type="submission" date="2020-10" db="UniProtKB">
        <authorList>
            <consortium name="WormBaseParasite"/>
        </authorList>
    </citation>
    <scope>IDENTIFICATION</scope>
</reference>
<accession>A0A7E4UX44</accession>
<evidence type="ECO:0000256" key="2">
    <source>
        <dbReference type="ARBA" id="ARBA00022741"/>
    </source>
</evidence>
<keyword evidence="1" id="KW-0808">Transferase</keyword>
<dbReference type="InterPro" id="IPR012887">
    <property type="entry name" value="GDP_fucose_pyrophosphorylase"/>
</dbReference>
<evidence type="ECO:0000256" key="3">
    <source>
        <dbReference type="SAM" id="MobiDB-lite"/>
    </source>
</evidence>
<proteinExistence type="predicted"/>
<dbReference type="AlphaFoldDB" id="A0A7E4UX44"/>
<dbReference type="GO" id="GO:0042350">
    <property type="term" value="P:GDP-L-fucose biosynthetic process"/>
    <property type="evidence" value="ECO:0007669"/>
    <property type="project" value="UniProtKB-ARBA"/>
</dbReference>
<name>A0A7E4UX44_PANRE</name>
<dbReference type="Proteomes" id="UP000492821">
    <property type="component" value="Unassembled WGS sequence"/>
</dbReference>
<dbReference type="PANTHER" id="PTHR15045">
    <property type="entry name" value="FUCOSE-1-PHOSPHATE GUANYLYLTRANSFERASE"/>
    <property type="match status" value="1"/>
</dbReference>
<protein>
    <submittedName>
        <fullName evidence="6">Fucokinase domain-containing protein</fullName>
    </submittedName>
</protein>